<sequence length="216" mass="23741">MALADLHYTTGISSGFKVYILEGQSSFENEPRFPRFPAHRLPVYAIKRKPSVDVRSPERSLHGQRASKVKRSTCGPVAASLEQRVPPAAQIPIAVPCVTMSRPEPCRDSQALHPSCPHKCPLRKPLLEPALTVSQLQQMRPSVITCVPRRSWPEKPESTSPAITPSDRRSTNSDPAPPQRLHAWTTGSVGPSAQVSREASPKQRIQRADKNPIPSA</sequence>
<keyword evidence="3" id="KW-1185">Reference proteome</keyword>
<dbReference type="Pfam" id="PF15245">
    <property type="entry name" value="VGLL4"/>
    <property type="match status" value="1"/>
</dbReference>
<dbReference type="EMBL" id="OX395142">
    <property type="protein sequence ID" value="CAI5795878.1"/>
    <property type="molecule type" value="Genomic_DNA"/>
</dbReference>
<proteinExistence type="predicted"/>
<name>A0AA35PS40_9SAUR</name>
<reference evidence="2" key="1">
    <citation type="submission" date="2022-12" db="EMBL/GenBank/DDBJ databases">
        <authorList>
            <person name="Alioto T."/>
            <person name="Alioto T."/>
            <person name="Gomez Garrido J."/>
        </authorList>
    </citation>
    <scope>NUCLEOTIDE SEQUENCE</scope>
</reference>
<feature type="compositionally biased region" description="Polar residues" evidence="1">
    <location>
        <begin position="185"/>
        <end position="197"/>
    </location>
</feature>
<protein>
    <submittedName>
        <fullName evidence="2">Cofactor vestigial 4</fullName>
    </submittedName>
</protein>
<evidence type="ECO:0000256" key="1">
    <source>
        <dbReference type="SAM" id="MobiDB-lite"/>
    </source>
</evidence>
<dbReference type="Proteomes" id="UP001178461">
    <property type="component" value="Chromosome 17"/>
</dbReference>
<gene>
    <name evidence="2" type="ORF">PODLI_1B018366</name>
</gene>
<accession>A0AA35PS40</accession>
<feature type="region of interest" description="Disordered" evidence="1">
    <location>
        <begin position="142"/>
        <end position="216"/>
    </location>
</feature>
<organism evidence="2 3">
    <name type="scientific">Podarcis lilfordi</name>
    <name type="common">Lilford's wall lizard</name>
    <dbReference type="NCBI Taxonomy" id="74358"/>
    <lineage>
        <taxon>Eukaryota</taxon>
        <taxon>Metazoa</taxon>
        <taxon>Chordata</taxon>
        <taxon>Craniata</taxon>
        <taxon>Vertebrata</taxon>
        <taxon>Euteleostomi</taxon>
        <taxon>Lepidosauria</taxon>
        <taxon>Squamata</taxon>
        <taxon>Bifurcata</taxon>
        <taxon>Unidentata</taxon>
        <taxon>Episquamata</taxon>
        <taxon>Laterata</taxon>
        <taxon>Lacertibaenia</taxon>
        <taxon>Lacertidae</taxon>
        <taxon>Podarcis</taxon>
    </lineage>
</organism>
<dbReference type="InterPro" id="IPR028184">
    <property type="entry name" value="VGLL4"/>
</dbReference>
<dbReference type="AlphaFoldDB" id="A0AA35PS40"/>
<dbReference type="GO" id="GO:0006355">
    <property type="term" value="P:regulation of DNA-templated transcription"/>
    <property type="evidence" value="ECO:0007669"/>
    <property type="project" value="InterPro"/>
</dbReference>
<evidence type="ECO:0000313" key="2">
    <source>
        <dbReference type="EMBL" id="CAI5795878.1"/>
    </source>
</evidence>
<evidence type="ECO:0000313" key="3">
    <source>
        <dbReference type="Proteomes" id="UP001178461"/>
    </source>
</evidence>